<feature type="domain" description="RING-type" evidence="4">
    <location>
        <begin position="505"/>
        <end position="543"/>
    </location>
</feature>
<dbReference type="InterPro" id="IPR001841">
    <property type="entry name" value="Znf_RING"/>
</dbReference>
<sequence>MCIAEIAIIDYNTEDLEPPILTVEQAVERSSFFEVPSMLYPSQVGDFANGMAEADHQTVEQAVERSSFFEVPSMLYPSQVGDFAKGMTEADHQIHSAEIRLPSQKYFYIETQTALAILDEDNCMVVYSSIEVPEYAQTVIARCLNIPEHNVWVITRRVGGSFSGKAIKAMQCSRKHYHQRYEKNERYNRQCVCVVCEHVADGVNLCGGTAHNDMGSDNGSPHRSVAVPICSIYQGDNGNNGFPARAVTYASGSNSGPTNHFTSTCRLIGGELKASRDRLEEAVSVLAHQENEIKASIKQIEEAESELGERVKELNASRDRLEEAKFQISFDFVQVWGMTLWVPFACPKCQLDFYFQQLHPMPRKRCQQLAIQCESSGINLPNEQTCASTQCSGTTLICATPLHTLIVTFQDVRLPATKMAPFSLLSPKSQLAQFVNERVEIDDMILKNGILMKILFKLWGTDVMIKILAILLHLNILYFVPLMSKSVVLESVAPPPLPPPSSFICPISVEPLVNETTTKCGHVFGQLCIGGEITDQPRCPICRHKLKHKDLIKPKLLDFGLAKLGPTGDKSHVSTRVAHTQENLCPISLDILVNMIINETCMRASKLTACRSTVRSNINTTDVVHLLTWILITPRSHSNLVRRFRKSKVGCRFLHGWCVYVDDRLAYLDAIIRELELLSNRASVARFLVELRSGDDVVFADAIMYIKAIRDFEAEKLANLHLFLQASAVHVARRRQFVARFSNM</sequence>
<organism evidence="5 6">
    <name type="scientific">Artemisia annua</name>
    <name type="common">Sweet wormwood</name>
    <dbReference type="NCBI Taxonomy" id="35608"/>
    <lineage>
        <taxon>Eukaryota</taxon>
        <taxon>Viridiplantae</taxon>
        <taxon>Streptophyta</taxon>
        <taxon>Embryophyta</taxon>
        <taxon>Tracheophyta</taxon>
        <taxon>Spermatophyta</taxon>
        <taxon>Magnoliopsida</taxon>
        <taxon>eudicotyledons</taxon>
        <taxon>Gunneridae</taxon>
        <taxon>Pentapetalae</taxon>
        <taxon>asterids</taxon>
        <taxon>campanulids</taxon>
        <taxon>Asterales</taxon>
        <taxon>Asteraceae</taxon>
        <taxon>Asteroideae</taxon>
        <taxon>Anthemideae</taxon>
        <taxon>Artemisiinae</taxon>
        <taxon>Artemisia</taxon>
    </lineage>
</organism>
<dbReference type="GO" id="GO:0016491">
    <property type="term" value="F:oxidoreductase activity"/>
    <property type="evidence" value="ECO:0007669"/>
    <property type="project" value="InterPro"/>
</dbReference>
<dbReference type="InterPro" id="IPR037165">
    <property type="entry name" value="AldOxase/xan_DH_Mopterin-bd_sf"/>
</dbReference>
<evidence type="ECO:0000256" key="1">
    <source>
        <dbReference type="ARBA" id="ARBA00022505"/>
    </source>
</evidence>
<keyword evidence="1" id="KW-0500">Molybdenum</keyword>
<dbReference type="InterPro" id="IPR008274">
    <property type="entry name" value="AldOxase/xan_DH_MoCoBD1"/>
</dbReference>
<evidence type="ECO:0000256" key="2">
    <source>
        <dbReference type="PROSITE-ProRule" id="PRU00175"/>
    </source>
</evidence>
<dbReference type="CDD" id="cd22249">
    <property type="entry name" value="UDM1_RNF168_RNF169-like"/>
    <property type="match status" value="1"/>
</dbReference>
<keyword evidence="6" id="KW-1185">Reference proteome</keyword>
<reference evidence="5 6" key="1">
    <citation type="journal article" date="2018" name="Mol. Plant">
        <title>The genome of Artemisia annua provides insight into the evolution of Asteraceae family and artemisinin biosynthesis.</title>
        <authorList>
            <person name="Shen Q."/>
            <person name="Zhang L."/>
            <person name="Liao Z."/>
            <person name="Wang S."/>
            <person name="Yan T."/>
            <person name="Shi P."/>
            <person name="Liu M."/>
            <person name="Fu X."/>
            <person name="Pan Q."/>
            <person name="Wang Y."/>
            <person name="Lv Z."/>
            <person name="Lu X."/>
            <person name="Zhang F."/>
            <person name="Jiang W."/>
            <person name="Ma Y."/>
            <person name="Chen M."/>
            <person name="Hao X."/>
            <person name="Li L."/>
            <person name="Tang Y."/>
            <person name="Lv G."/>
            <person name="Zhou Y."/>
            <person name="Sun X."/>
            <person name="Brodelius P.E."/>
            <person name="Rose J.K.C."/>
            <person name="Tang K."/>
        </authorList>
    </citation>
    <scope>NUCLEOTIDE SEQUENCE [LARGE SCALE GENOMIC DNA]</scope>
    <source>
        <strain evidence="6">cv. Huhao1</strain>
        <tissue evidence="5">Leaf</tissue>
    </source>
</reference>
<evidence type="ECO:0000256" key="3">
    <source>
        <dbReference type="SAM" id="Coils"/>
    </source>
</evidence>
<dbReference type="InterPro" id="IPR013083">
    <property type="entry name" value="Znf_RING/FYVE/PHD"/>
</dbReference>
<dbReference type="STRING" id="35608.A0A2U1PK39"/>
<gene>
    <name evidence="5" type="ORF">CTI12_AA144390</name>
</gene>
<dbReference type="EMBL" id="PKPP01001057">
    <property type="protein sequence ID" value="PWA86082.1"/>
    <property type="molecule type" value="Genomic_DNA"/>
</dbReference>
<protein>
    <submittedName>
        <fullName evidence="5">Abscisic aldehyde oxidase 3</fullName>
    </submittedName>
</protein>
<dbReference type="Gene3D" id="3.30.40.10">
    <property type="entry name" value="Zinc/RING finger domain, C3HC4 (zinc finger)"/>
    <property type="match status" value="1"/>
</dbReference>
<dbReference type="GO" id="GO:0008270">
    <property type="term" value="F:zinc ion binding"/>
    <property type="evidence" value="ECO:0007669"/>
    <property type="project" value="UniProtKB-KW"/>
</dbReference>
<dbReference type="SUPFAM" id="SSF57850">
    <property type="entry name" value="RING/U-box"/>
    <property type="match status" value="1"/>
</dbReference>
<dbReference type="PROSITE" id="PS50089">
    <property type="entry name" value="ZF_RING_2"/>
    <property type="match status" value="1"/>
</dbReference>
<keyword evidence="2" id="KW-0862">Zinc</keyword>
<dbReference type="Pfam" id="PF13923">
    <property type="entry name" value="zf-C3HC4_2"/>
    <property type="match status" value="1"/>
</dbReference>
<dbReference type="AlphaFoldDB" id="A0A2U1PK39"/>
<keyword evidence="2" id="KW-0479">Metal-binding</keyword>
<dbReference type="Gene3D" id="3.30.365.10">
    <property type="entry name" value="Aldehyde oxidase/xanthine dehydrogenase, molybdopterin binding domain"/>
    <property type="match status" value="2"/>
</dbReference>
<dbReference type="Pfam" id="PF02738">
    <property type="entry name" value="MoCoBD_1"/>
    <property type="match status" value="1"/>
</dbReference>
<keyword evidence="2" id="KW-0863">Zinc-finger</keyword>
<dbReference type="PANTHER" id="PTHR11908:SF132">
    <property type="entry name" value="ALDEHYDE OXIDASE 1-RELATED"/>
    <property type="match status" value="1"/>
</dbReference>
<name>A0A2U1PK39_ARTAN</name>
<keyword evidence="3" id="KW-0175">Coiled coil</keyword>
<dbReference type="OrthoDB" id="6105938at2759"/>
<accession>A0A2U1PK39</accession>
<evidence type="ECO:0000259" key="4">
    <source>
        <dbReference type="PROSITE" id="PS50089"/>
    </source>
</evidence>
<evidence type="ECO:0000313" key="6">
    <source>
        <dbReference type="Proteomes" id="UP000245207"/>
    </source>
</evidence>
<comment type="caution">
    <text evidence="5">The sequence shown here is derived from an EMBL/GenBank/DDBJ whole genome shotgun (WGS) entry which is preliminary data.</text>
</comment>
<feature type="coiled-coil region" evidence="3">
    <location>
        <begin position="272"/>
        <end position="324"/>
    </location>
</feature>
<dbReference type="PANTHER" id="PTHR11908">
    <property type="entry name" value="XANTHINE DEHYDROGENASE"/>
    <property type="match status" value="1"/>
</dbReference>
<evidence type="ECO:0000313" key="5">
    <source>
        <dbReference type="EMBL" id="PWA86082.1"/>
    </source>
</evidence>
<dbReference type="InterPro" id="IPR016208">
    <property type="entry name" value="Ald_Oxase/xanthine_DH-like"/>
</dbReference>
<dbReference type="SUPFAM" id="SSF56003">
    <property type="entry name" value="Molybdenum cofactor-binding domain"/>
    <property type="match status" value="1"/>
</dbReference>
<dbReference type="Proteomes" id="UP000245207">
    <property type="component" value="Unassembled WGS sequence"/>
</dbReference>
<dbReference type="GO" id="GO:0005506">
    <property type="term" value="F:iron ion binding"/>
    <property type="evidence" value="ECO:0007669"/>
    <property type="project" value="InterPro"/>
</dbReference>
<proteinExistence type="predicted"/>